<name>A0A269YC01_9LACO</name>
<dbReference type="InterPro" id="IPR002701">
    <property type="entry name" value="CM_II_prokaryot"/>
</dbReference>
<dbReference type="InterPro" id="IPR051331">
    <property type="entry name" value="Chorismate_mutase-related"/>
</dbReference>
<dbReference type="GO" id="GO:0004106">
    <property type="term" value="F:chorismate mutase activity"/>
    <property type="evidence" value="ECO:0007669"/>
    <property type="project" value="InterPro"/>
</dbReference>
<evidence type="ECO:0000313" key="4">
    <source>
        <dbReference type="Proteomes" id="UP000216802"/>
    </source>
</evidence>
<dbReference type="EMBL" id="NCXI01000048">
    <property type="protein sequence ID" value="PAK82999.1"/>
    <property type="molecule type" value="Genomic_DNA"/>
</dbReference>
<dbReference type="Proteomes" id="UP000216802">
    <property type="component" value="Unassembled WGS sequence"/>
</dbReference>
<dbReference type="GO" id="GO:0046417">
    <property type="term" value="P:chorismate metabolic process"/>
    <property type="evidence" value="ECO:0007669"/>
    <property type="project" value="InterPro"/>
</dbReference>
<dbReference type="PANTHER" id="PTHR38041">
    <property type="entry name" value="CHORISMATE MUTASE"/>
    <property type="match status" value="1"/>
</dbReference>
<dbReference type="InterPro" id="IPR036979">
    <property type="entry name" value="CM_dom_sf"/>
</dbReference>
<proteinExistence type="predicted"/>
<organism evidence="3 4">
    <name type="scientific">Lentilactobacillus parakefiri</name>
    <dbReference type="NCBI Taxonomy" id="152332"/>
    <lineage>
        <taxon>Bacteria</taxon>
        <taxon>Bacillati</taxon>
        <taxon>Bacillota</taxon>
        <taxon>Bacilli</taxon>
        <taxon>Lactobacillales</taxon>
        <taxon>Lactobacillaceae</taxon>
        <taxon>Lentilactobacillus</taxon>
    </lineage>
</organism>
<dbReference type="GO" id="GO:0009697">
    <property type="term" value="P:salicylic acid biosynthetic process"/>
    <property type="evidence" value="ECO:0007669"/>
    <property type="project" value="TreeGrafter"/>
</dbReference>
<dbReference type="RefSeq" id="WP_095354807.1">
    <property type="nucleotide sequence ID" value="NZ_NCXI01000048.1"/>
</dbReference>
<reference evidence="3 4" key="1">
    <citation type="submission" date="2017-04" db="EMBL/GenBank/DDBJ databases">
        <title>Kefir bacterial isolates.</title>
        <authorList>
            <person name="Kim Y."/>
            <person name="Blasche S."/>
            <person name="Patil K.R."/>
        </authorList>
    </citation>
    <scope>NUCLEOTIDE SEQUENCE [LARGE SCALE GENOMIC DNA]</scope>
    <source>
        <strain evidence="3 4">OG2</strain>
    </source>
</reference>
<evidence type="ECO:0000313" key="3">
    <source>
        <dbReference type="EMBL" id="PAK82999.1"/>
    </source>
</evidence>
<dbReference type="Gene3D" id="1.20.59.10">
    <property type="entry name" value="Chorismate mutase"/>
    <property type="match status" value="1"/>
</dbReference>
<accession>A0A269YC01</accession>
<keyword evidence="1" id="KW-0413">Isomerase</keyword>
<dbReference type="AlphaFoldDB" id="A0A269YC01"/>
<dbReference type="SUPFAM" id="SSF48600">
    <property type="entry name" value="Chorismate mutase II"/>
    <property type="match status" value="1"/>
</dbReference>
<evidence type="ECO:0000259" key="2">
    <source>
        <dbReference type="PROSITE" id="PS51168"/>
    </source>
</evidence>
<dbReference type="PANTHER" id="PTHR38041:SF1">
    <property type="entry name" value="CHORISMATE MUTASE"/>
    <property type="match status" value="1"/>
</dbReference>
<dbReference type="SMART" id="SM00830">
    <property type="entry name" value="CM_2"/>
    <property type="match status" value="1"/>
</dbReference>
<dbReference type="Pfam" id="PF01817">
    <property type="entry name" value="CM_2"/>
    <property type="match status" value="1"/>
</dbReference>
<gene>
    <name evidence="3" type="ORF">B8W98_07275</name>
</gene>
<comment type="caution">
    <text evidence="3">The sequence shown here is derived from an EMBL/GenBank/DDBJ whole genome shotgun (WGS) entry which is preliminary data.</text>
</comment>
<dbReference type="PROSITE" id="PS51168">
    <property type="entry name" value="CHORISMATE_MUT_2"/>
    <property type="match status" value="1"/>
</dbReference>
<dbReference type="InterPro" id="IPR036263">
    <property type="entry name" value="Chorismate_II_sf"/>
</dbReference>
<evidence type="ECO:0000256" key="1">
    <source>
        <dbReference type="ARBA" id="ARBA00023235"/>
    </source>
</evidence>
<feature type="domain" description="Chorismate mutase" evidence="2">
    <location>
        <begin position="10"/>
        <end position="100"/>
    </location>
</feature>
<sequence>MTNKIEMAAESDNQAIQAAREQINQLDQGIVDLLKQRFQTSALIGQIKGKTHLQVLDSDREKRVLDQVAQLESDPGTRKYLQKIFQEILKNSRDYQHELMQNEETK</sequence>
<protein>
    <submittedName>
        <fullName evidence="3">Chorismate mutase</fullName>
    </submittedName>
</protein>